<keyword evidence="4" id="KW-0175">Coiled coil</keyword>
<feature type="domain" description="Fibrinogen C-terminal" evidence="7">
    <location>
        <begin position="54"/>
        <end position="168"/>
    </location>
</feature>
<gene>
    <name evidence="8" type="ORF">MCOR_49002</name>
</gene>
<dbReference type="InterPro" id="IPR037579">
    <property type="entry name" value="FIB_ANG-like"/>
</dbReference>
<keyword evidence="5" id="KW-1015">Disulfide bond</keyword>
<accession>A0A6J8E7M0</accession>
<evidence type="ECO:0000256" key="5">
    <source>
        <dbReference type="ARBA" id="ARBA00023157"/>
    </source>
</evidence>
<dbReference type="SMART" id="SM00186">
    <property type="entry name" value="FBG"/>
    <property type="match status" value="1"/>
</dbReference>
<proteinExistence type="predicted"/>
<evidence type="ECO:0000256" key="2">
    <source>
        <dbReference type="ARBA" id="ARBA00022525"/>
    </source>
</evidence>
<evidence type="ECO:0000256" key="3">
    <source>
        <dbReference type="ARBA" id="ARBA00022729"/>
    </source>
</evidence>
<protein>
    <recommendedName>
        <fullName evidence="7">Fibrinogen C-terminal domain-containing protein</fullName>
    </recommendedName>
</protein>
<keyword evidence="9" id="KW-1185">Reference proteome</keyword>
<dbReference type="PANTHER" id="PTHR47221">
    <property type="entry name" value="FIBRINOGEN ALPHA CHAIN"/>
    <property type="match status" value="1"/>
</dbReference>
<dbReference type="GO" id="GO:0005576">
    <property type="term" value="C:extracellular region"/>
    <property type="evidence" value="ECO:0007669"/>
    <property type="project" value="UniProtKB-SubCell"/>
</dbReference>
<comment type="subcellular location">
    <subcellularLocation>
        <location evidence="1">Secreted</location>
    </subcellularLocation>
</comment>
<dbReference type="InterPro" id="IPR036056">
    <property type="entry name" value="Fibrinogen-like_C"/>
</dbReference>
<reference evidence="8 9" key="1">
    <citation type="submission" date="2020-06" db="EMBL/GenBank/DDBJ databases">
        <authorList>
            <person name="Li R."/>
            <person name="Bekaert M."/>
        </authorList>
    </citation>
    <scope>NUCLEOTIDE SEQUENCE [LARGE SCALE GENOMIC DNA]</scope>
    <source>
        <strain evidence="9">wild</strain>
    </source>
</reference>
<evidence type="ECO:0000313" key="8">
    <source>
        <dbReference type="EMBL" id="CAC5416367.1"/>
    </source>
</evidence>
<evidence type="ECO:0000256" key="1">
    <source>
        <dbReference type="ARBA" id="ARBA00004613"/>
    </source>
</evidence>
<evidence type="ECO:0000256" key="4">
    <source>
        <dbReference type="ARBA" id="ARBA00023054"/>
    </source>
</evidence>
<dbReference type="EMBL" id="CACVKT020008630">
    <property type="protein sequence ID" value="CAC5416367.1"/>
    <property type="molecule type" value="Genomic_DNA"/>
</dbReference>
<dbReference type="SUPFAM" id="SSF56496">
    <property type="entry name" value="Fibrinogen C-terminal domain-like"/>
    <property type="match status" value="1"/>
</dbReference>
<dbReference type="PROSITE" id="PS51406">
    <property type="entry name" value="FIBRINOGEN_C_2"/>
    <property type="match status" value="1"/>
</dbReference>
<dbReference type="OrthoDB" id="6275059at2759"/>
<evidence type="ECO:0000313" key="9">
    <source>
        <dbReference type="Proteomes" id="UP000507470"/>
    </source>
</evidence>
<dbReference type="InterPro" id="IPR002181">
    <property type="entry name" value="Fibrinogen_a/b/g_C_dom"/>
</dbReference>
<organism evidence="8 9">
    <name type="scientific">Mytilus coruscus</name>
    <name type="common">Sea mussel</name>
    <dbReference type="NCBI Taxonomy" id="42192"/>
    <lineage>
        <taxon>Eukaryota</taxon>
        <taxon>Metazoa</taxon>
        <taxon>Spiralia</taxon>
        <taxon>Lophotrochozoa</taxon>
        <taxon>Mollusca</taxon>
        <taxon>Bivalvia</taxon>
        <taxon>Autobranchia</taxon>
        <taxon>Pteriomorphia</taxon>
        <taxon>Mytilida</taxon>
        <taxon>Mytiloidea</taxon>
        <taxon>Mytilidae</taxon>
        <taxon>Mytilinae</taxon>
        <taxon>Mytilus</taxon>
    </lineage>
</organism>
<evidence type="ECO:0000259" key="7">
    <source>
        <dbReference type="PROSITE" id="PS51406"/>
    </source>
</evidence>
<keyword evidence="2" id="KW-0964">Secreted</keyword>
<dbReference type="Gene3D" id="3.90.215.10">
    <property type="entry name" value="Gamma Fibrinogen, chain A, domain 1"/>
    <property type="match status" value="1"/>
</dbReference>
<dbReference type="PANTHER" id="PTHR47221:SF6">
    <property type="entry name" value="FIBRINOGEN ALPHA CHAIN"/>
    <property type="match status" value="1"/>
</dbReference>
<dbReference type="Proteomes" id="UP000507470">
    <property type="component" value="Unassembled WGS sequence"/>
</dbReference>
<sequence length="168" mass="19246">MKIKDEKFAVEEYKQMSPNETTIGGMHVYSDIVCASLCADNPTCCTASYSKASKQYLDDIPDCSDIPNGSPSSVYTMCHKDGPFDVYCDVTTDGIWTVIQRLLDGSIDFYRNWQEYKKGFGNVNSEYWLGNDHLHHILSARDYKLRIDLQDWNGGTRYVEYDIFFVGK</sequence>
<keyword evidence="3" id="KW-0732">Signal</keyword>
<dbReference type="Pfam" id="PF00147">
    <property type="entry name" value="Fibrinogen_C"/>
    <property type="match status" value="1"/>
</dbReference>
<evidence type="ECO:0000256" key="6">
    <source>
        <dbReference type="ARBA" id="ARBA00023180"/>
    </source>
</evidence>
<name>A0A6J8E7M0_MYTCO</name>
<keyword evidence="6" id="KW-0325">Glycoprotein</keyword>
<dbReference type="AlphaFoldDB" id="A0A6J8E7M0"/>
<dbReference type="InterPro" id="IPR014716">
    <property type="entry name" value="Fibrinogen_a/b/g_C_1"/>
</dbReference>